<reference evidence="2" key="1">
    <citation type="submission" date="2017-07" db="EMBL/GenBank/DDBJ databases">
        <title>Taro Niue Genome Assembly and Annotation.</title>
        <authorList>
            <person name="Atibalentja N."/>
            <person name="Keating K."/>
            <person name="Fields C.J."/>
        </authorList>
    </citation>
    <scope>NUCLEOTIDE SEQUENCE</scope>
    <source>
        <strain evidence="2">Niue_2</strain>
        <tissue evidence="2">Leaf</tissue>
    </source>
</reference>
<feature type="compositionally biased region" description="Low complexity" evidence="1">
    <location>
        <begin position="52"/>
        <end position="67"/>
    </location>
</feature>
<comment type="caution">
    <text evidence="2">The sequence shown here is derived from an EMBL/GenBank/DDBJ whole genome shotgun (WGS) entry which is preliminary data.</text>
</comment>
<feature type="compositionally biased region" description="Polar residues" evidence="1">
    <location>
        <begin position="105"/>
        <end position="115"/>
    </location>
</feature>
<dbReference type="AlphaFoldDB" id="A0A843TSS0"/>
<dbReference type="EMBL" id="NMUH01000216">
    <property type="protein sequence ID" value="MQL74608.1"/>
    <property type="molecule type" value="Genomic_DNA"/>
</dbReference>
<keyword evidence="3" id="KW-1185">Reference proteome</keyword>
<gene>
    <name evidence="2" type="ORF">Taro_006992</name>
</gene>
<dbReference type="Proteomes" id="UP000652761">
    <property type="component" value="Unassembled WGS sequence"/>
</dbReference>
<protein>
    <submittedName>
        <fullName evidence="2">Uncharacterized protein</fullName>
    </submittedName>
</protein>
<feature type="region of interest" description="Disordered" evidence="1">
    <location>
        <begin position="83"/>
        <end position="115"/>
    </location>
</feature>
<accession>A0A843TSS0</accession>
<organism evidence="2 3">
    <name type="scientific">Colocasia esculenta</name>
    <name type="common">Wild taro</name>
    <name type="synonym">Arum esculentum</name>
    <dbReference type="NCBI Taxonomy" id="4460"/>
    <lineage>
        <taxon>Eukaryota</taxon>
        <taxon>Viridiplantae</taxon>
        <taxon>Streptophyta</taxon>
        <taxon>Embryophyta</taxon>
        <taxon>Tracheophyta</taxon>
        <taxon>Spermatophyta</taxon>
        <taxon>Magnoliopsida</taxon>
        <taxon>Liliopsida</taxon>
        <taxon>Araceae</taxon>
        <taxon>Aroideae</taxon>
        <taxon>Colocasieae</taxon>
        <taxon>Colocasia</taxon>
    </lineage>
</organism>
<evidence type="ECO:0000256" key="1">
    <source>
        <dbReference type="SAM" id="MobiDB-lite"/>
    </source>
</evidence>
<evidence type="ECO:0000313" key="3">
    <source>
        <dbReference type="Proteomes" id="UP000652761"/>
    </source>
</evidence>
<evidence type="ECO:0000313" key="2">
    <source>
        <dbReference type="EMBL" id="MQL74608.1"/>
    </source>
</evidence>
<feature type="non-terminal residue" evidence="2">
    <location>
        <position position="115"/>
    </location>
</feature>
<feature type="compositionally biased region" description="Basic and acidic residues" evidence="1">
    <location>
        <begin position="35"/>
        <end position="49"/>
    </location>
</feature>
<feature type="region of interest" description="Disordered" evidence="1">
    <location>
        <begin position="35"/>
        <end position="67"/>
    </location>
</feature>
<sequence length="115" mass="12346">KHVSRFPSESTVALSPCHLSICDAVVLGTRKALCDGRPRSSSEICRRLVGDPSPSSNGHPHPPRSLSLSLSLSLCLARSLPVGRGRHRHRGGSTPAGRGELLARQGNSYTEEFDH</sequence>
<proteinExistence type="predicted"/>
<name>A0A843TSS0_COLES</name>